<reference evidence="2 3" key="1">
    <citation type="submission" date="2019-03" db="EMBL/GenBank/DDBJ databases">
        <title>Single cell metagenomics reveals metabolic interactions within the superorganism composed of flagellate Streblomastix strix and complex community of Bacteroidetes bacteria on its surface.</title>
        <authorList>
            <person name="Treitli S.C."/>
            <person name="Kolisko M."/>
            <person name="Husnik F."/>
            <person name="Keeling P."/>
            <person name="Hampl V."/>
        </authorList>
    </citation>
    <scope>NUCLEOTIDE SEQUENCE [LARGE SCALE GENOMIC DNA]</scope>
    <source>
        <strain evidence="2">ST1C</strain>
    </source>
</reference>
<evidence type="ECO:0000313" key="2">
    <source>
        <dbReference type="EMBL" id="KAA6380337.1"/>
    </source>
</evidence>
<accession>A0A5J4VCX2</accession>
<dbReference type="InterPro" id="IPR052709">
    <property type="entry name" value="Transposase-MT_Hybrid"/>
</dbReference>
<comment type="caution">
    <text evidence="2">The sequence shown here is derived from an EMBL/GenBank/DDBJ whole genome shotgun (WGS) entry which is preliminary data.</text>
</comment>
<gene>
    <name evidence="2" type="ORF">EZS28_024135</name>
</gene>
<dbReference type="InterPro" id="IPR036397">
    <property type="entry name" value="RNaseH_sf"/>
</dbReference>
<dbReference type="Pfam" id="PF13358">
    <property type="entry name" value="DDE_3"/>
    <property type="match status" value="1"/>
</dbReference>
<protein>
    <submittedName>
        <fullName evidence="2">Putative mariner transposase</fullName>
    </submittedName>
</protein>
<dbReference type="EMBL" id="SNRW01007962">
    <property type="protein sequence ID" value="KAA6380337.1"/>
    <property type="molecule type" value="Genomic_DNA"/>
</dbReference>
<feature type="domain" description="Tc1-like transposase DDE" evidence="1">
    <location>
        <begin position="43"/>
        <end position="124"/>
    </location>
</feature>
<evidence type="ECO:0000259" key="1">
    <source>
        <dbReference type="Pfam" id="PF13358"/>
    </source>
</evidence>
<sequence>MWLQRGTEPPTKPTLKVGALKVMVTIFWNPERIWLVDELPQRKTMNSQYFTDNVLDLLQVEMDKDCEEQPESVVLHMDNARVHRSKKVREWLDGSLFAECSHPPYSPDLAPSDFFLFSYIKHLLKGFVAATPDELMQRIYKICQEIDPRVLRSSWEHWHVRCAWVIENGGEYYSTK</sequence>
<dbReference type="GO" id="GO:0003676">
    <property type="term" value="F:nucleic acid binding"/>
    <property type="evidence" value="ECO:0007669"/>
    <property type="project" value="InterPro"/>
</dbReference>
<dbReference type="PANTHER" id="PTHR46060:SF1">
    <property type="entry name" value="MARINER MOS1 TRANSPOSASE-LIKE PROTEIN"/>
    <property type="match status" value="1"/>
</dbReference>
<dbReference type="AlphaFoldDB" id="A0A5J4VCX2"/>
<organism evidence="2 3">
    <name type="scientific">Streblomastix strix</name>
    <dbReference type="NCBI Taxonomy" id="222440"/>
    <lineage>
        <taxon>Eukaryota</taxon>
        <taxon>Metamonada</taxon>
        <taxon>Preaxostyla</taxon>
        <taxon>Oxymonadida</taxon>
        <taxon>Streblomastigidae</taxon>
        <taxon>Streblomastix</taxon>
    </lineage>
</organism>
<dbReference type="Gene3D" id="3.30.420.10">
    <property type="entry name" value="Ribonuclease H-like superfamily/Ribonuclease H"/>
    <property type="match status" value="1"/>
</dbReference>
<dbReference type="OrthoDB" id="10017160at2759"/>
<name>A0A5J4VCX2_9EUKA</name>
<proteinExistence type="predicted"/>
<dbReference type="InterPro" id="IPR038717">
    <property type="entry name" value="Tc1-like_DDE_dom"/>
</dbReference>
<dbReference type="Proteomes" id="UP000324800">
    <property type="component" value="Unassembled WGS sequence"/>
</dbReference>
<evidence type="ECO:0000313" key="3">
    <source>
        <dbReference type="Proteomes" id="UP000324800"/>
    </source>
</evidence>
<dbReference type="PANTHER" id="PTHR46060">
    <property type="entry name" value="MARINER MOS1 TRANSPOSASE-LIKE PROTEIN"/>
    <property type="match status" value="1"/>
</dbReference>